<keyword evidence="2" id="KW-0812">Transmembrane</keyword>
<accession>A0A841FW62</accession>
<evidence type="ECO:0000313" key="3">
    <source>
        <dbReference type="EMBL" id="MBB6038993.1"/>
    </source>
</evidence>
<keyword evidence="4" id="KW-1185">Reference proteome</keyword>
<evidence type="ECO:0000256" key="2">
    <source>
        <dbReference type="SAM" id="Phobius"/>
    </source>
</evidence>
<keyword evidence="2" id="KW-1133">Transmembrane helix</keyword>
<reference evidence="3 4" key="1">
    <citation type="submission" date="2020-08" db="EMBL/GenBank/DDBJ databases">
        <title>Genomic Encyclopedia of Type Strains, Phase IV (KMG-IV): sequencing the most valuable type-strain genomes for metagenomic binning, comparative biology and taxonomic classification.</title>
        <authorList>
            <person name="Goeker M."/>
        </authorList>
    </citation>
    <scope>NUCLEOTIDE SEQUENCE [LARGE SCALE GENOMIC DNA]</scope>
    <source>
        <strain evidence="3 4">YIM 65646</strain>
    </source>
</reference>
<dbReference type="Proteomes" id="UP000548476">
    <property type="component" value="Unassembled WGS sequence"/>
</dbReference>
<dbReference type="RefSeq" id="WP_184791965.1">
    <property type="nucleotide sequence ID" value="NZ_BONT01000055.1"/>
</dbReference>
<keyword evidence="2" id="KW-0472">Membrane</keyword>
<dbReference type="EMBL" id="JACHGT010000019">
    <property type="protein sequence ID" value="MBB6038993.1"/>
    <property type="molecule type" value="Genomic_DNA"/>
</dbReference>
<sequence length="328" mass="34893">MTDHDDDLRLVASFREDLDDATPERLASVRATFLKQQKGSTMTARRAFLTPSRIAVVALPAVAAIALGAVALGSLGGETTPESPGVTGTSNGLAVDADAAAVLRYTALNTGRYTGAEHSTGDYVYVRDTFYLADDPENLDVRESWHEIDFGMFMVLLIENGEQLMPDPSNPKEDIEAERAETAEYLATHGPSLSIPTRDYLASLPEDAEGMLAALRGGHAETEAHVLFKKGFSVLTTTGETLAPAQRSALFEALATLDGVTRADGTVDVLGRTGVAIGFEDESGAREEIVIDPETSDVLGTRYRAPGEDGWSVQASSTKVVAEPGDTE</sequence>
<evidence type="ECO:0000256" key="1">
    <source>
        <dbReference type="SAM" id="MobiDB-lite"/>
    </source>
</evidence>
<dbReference type="InterPro" id="IPR047789">
    <property type="entry name" value="CU044_5270-like"/>
</dbReference>
<gene>
    <name evidence="3" type="ORF">HNR73_006882</name>
</gene>
<proteinExistence type="predicted"/>
<name>A0A841FW62_9ACTN</name>
<comment type="caution">
    <text evidence="3">The sequence shown here is derived from an EMBL/GenBank/DDBJ whole genome shotgun (WGS) entry which is preliminary data.</text>
</comment>
<dbReference type="AlphaFoldDB" id="A0A841FW62"/>
<protein>
    <recommendedName>
        <fullName evidence="5">CU044_5270 family protein</fullName>
    </recommendedName>
</protein>
<feature type="transmembrane region" description="Helical" evidence="2">
    <location>
        <begin position="54"/>
        <end position="75"/>
    </location>
</feature>
<evidence type="ECO:0008006" key="5">
    <source>
        <dbReference type="Google" id="ProtNLM"/>
    </source>
</evidence>
<organism evidence="3 4">
    <name type="scientific">Phytomonospora endophytica</name>
    <dbReference type="NCBI Taxonomy" id="714109"/>
    <lineage>
        <taxon>Bacteria</taxon>
        <taxon>Bacillati</taxon>
        <taxon>Actinomycetota</taxon>
        <taxon>Actinomycetes</taxon>
        <taxon>Micromonosporales</taxon>
        <taxon>Micromonosporaceae</taxon>
        <taxon>Phytomonospora</taxon>
    </lineage>
</organism>
<evidence type="ECO:0000313" key="4">
    <source>
        <dbReference type="Proteomes" id="UP000548476"/>
    </source>
</evidence>
<feature type="region of interest" description="Disordered" evidence="1">
    <location>
        <begin position="307"/>
        <end position="328"/>
    </location>
</feature>
<dbReference type="NCBIfam" id="NF038083">
    <property type="entry name" value="CU044_5270_fam"/>
    <property type="match status" value="1"/>
</dbReference>